<gene>
    <name evidence="1" type="ORF">EG68_04683</name>
</gene>
<proteinExistence type="predicted"/>
<dbReference type="AlphaFoldDB" id="A0A8S9YXR3"/>
<keyword evidence="2" id="KW-1185">Reference proteome</keyword>
<accession>A0A8S9YXR3</accession>
<name>A0A8S9YXR3_9TREM</name>
<reference evidence="1" key="1">
    <citation type="submission" date="2019-07" db="EMBL/GenBank/DDBJ databases">
        <title>Annotation for the trematode Paragonimus miyazaki's.</title>
        <authorList>
            <person name="Choi Y.-J."/>
        </authorList>
    </citation>
    <scope>NUCLEOTIDE SEQUENCE</scope>
    <source>
        <strain evidence="1">Japan</strain>
    </source>
</reference>
<comment type="caution">
    <text evidence="1">The sequence shown here is derived from an EMBL/GenBank/DDBJ whole genome shotgun (WGS) entry which is preliminary data.</text>
</comment>
<protein>
    <submittedName>
        <fullName evidence="1">Uncharacterized protein</fullName>
    </submittedName>
</protein>
<dbReference type="EMBL" id="JTDE01001898">
    <property type="protein sequence ID" value="KAF7258176.1"/>
    <property type="molecule type" value="Genomic_DNA"/>
</dbReference>
<evidence type="ECO:0000313" key="2">
    <source>
        <dbReference type="Proteomes" id="UP000822476"/>
    </source>
</evidence>
<organism evidence="1 2">
    <name type="scientific">Paragonimus skrjabini miyazakii</name>
    <dbReference type="NCBI Taxonomy" id="59628"/>
    <lineage>
        <taxon>Eukaryota</taxon>
        <taxon>Metazoa</taxon>
        <taxon>Spiralia</taxon>
        <taxon>Lophotrochozoa</taxon>
        <taxon>Platyhelminthes</taxon>
        <taxon>Trematoda</taxon>
        <taxon>Digenea</taxon>
        <taxon>Plagiorchiida</taxon>
        <taxon>Troglotremata</taxon>
        <taxon>Troglotrematidae</taxon>
        <taxon>Paragonimus</taxon>
    </lineage>
</organism>
<sequence>MLHAVGVTGLYKPQSELLYPTIISYAMGVAIGLGEVSGSRYLQNGFNQAEYILSTRLLISLRFCIKSAHVHLQTPVERIHLTYRKIVSRHDVKKTYNAECKRQSQP</sequence>
<dbReference type="Proteomes" id="UP000822476">
    <property type="component" value="Unassembled WGS sequence"/>
</dbReference>
<evidence type="ECO:0000313" key="1">
    <source>
        <dbReference type="EMBL" id="KAF7258176.1"/>
    </source>
</evidence>